<keyword evidence="9" id="KW-0472">Membrane</keyword>
<dbReference type="PROSITE" id="PS51885">
    <property type="entry name" value="NEPRILYSIN"/>
    <property type="match status" value="1"/>
</dbReference>
<evidence type="ECO:0000256" key="4">
    <source>
        <dbReference type="ARBA" id="ARBA00022723"/>
    </source>
</evidence>
<dbReference type="PANTHER" id="PTHR11733:SF7">
    <property type="entry name" value="NEPRILYSIN METALLOPEPTIDASE FAMILY-RELATED"/>
    <property type="match status" value="1"/>
</dbReference>
<dbReference type="Bgee" id="WBGene00017550">
    <property type="expression patterns" value="Expressed in material anatomical entity and 2 other cell types or tissues"/>
</dbReference>
<dbReference type="CTD" id="184628"/>
<dbReference type="PaxDb" id="6239-F18A12.1"/>
<evidence type="ECO:0000256" key="9">
    <source>
        <dbReference type="SAM" id="Phobius"/>
    </source>
</evidence>
<dbReference type="GO" id="GO:0004222">
    <property type="term" value="F:metalloendopeptidase activity"/>
    <property type="evidence" value="ECO:0000318"/>
    <property type="project" value="GO_Central"/>
</dbReference>
<feature type="domain" description="Peptidase M13 C-terminal" evidence="10">
    <location>
        <begin position="523"/>
        <end position="725"/>
    </location>
</feature>
<evidence type="ECO:0000256" key="2">
    <source>
        <dbReference type="ARBA" id="ARBA00007357"/>
    </source>
</evidence>
<keyword evidence="13" id="KW-1185">Reference proteome</keyword>
<dbReference type="MEROPS" id="M13.A24"/>
<dbReference type="Pfam" id="PF05649">
    <property type="entry name" value="Peptidase_M13_N"/>
    <property type="match status" value="1"/>
</dbReference>
<dbReference type="InterPro" id="IPR024079">
    <property type="entry name" value="MetalloPept_cat_dom_sf"/>
</dbReference>
<dbReference type="AGR" id="WB:WBGene00017550"/>
<evidence type="ECO:0000256" key="7">
    <source>
        <dbReference type="ARBA" id="ARBA00023049"/>
    </source>
</evidence>
<dbReference type="Proteomes" id="UP000001940">
    <property type="component" value="Chromosome II"/>
</dbReference>
<organism evidence="12 13">
    <name type="scientific">Caenorhabditis elegans</name>
    <dbReference type="NCBI Taxonomy" id="6239"/>
    <lineage>
        <taxon>Eukaryota</taxon>
        <taxon>Metazoa</taxon>
        <taxon>Ecdysozoa</taxon>
        <taxon>Nematoda</taxon>
        <taxon>Chromadorea</taxon>
        <taxon>Rhabditida</taxon>
        <taxon>Rhabditina</taxon>
        <taxon>Rhabditomorpha</taxon>
        <taxon>Rhabditoidea</taxon>
        <taxon>Rhabditidae</taxon>
        <taxon>Peloderinae</taxon>
        <taxon>Caenorhabditis</taxon>
    </lineage>
</organism>
<evidence type="ECO:0000256" key="1">
    <source>
        <dbReference type="ARBA" id="ARBA00001947"/>
    </source>
</evidence>
<dbReference type="OMA" id="IGFENEN"/>
<proteinExistence type="inferred from homology"/>
<evidence type="ECO:0000259" key="10">
    <source>
        <dbReference type="Pfam" id="PF01431"/>
    </source>
</evidence>
<dbReference type="STRING" id="6239.F18A12.1.1"/>
<dbReference type="InParanoid" id="O16795"/>
<dbReference type="CDD" id="cd08662">
    <property type="entry name" value="M13"/>
    <property type="match status" value="1"/>
</dbReference>
<keyword evidence="9" id="KW-1133">Transmembrane helix</keyword>
<evidence type="ECO:0000256" key="8">
    <source>
        <dbReference type="SAM" id="MobiDB-lite"/>
    </source>
</evidence>
<dbReference type="GO" id="GO:0005886">
    <property type="term" value="C:plasma membrane"/>
    <property type="evidence" value="ECO:0000318"/>
    <property type="project" value="GO_Central"/>
</dbReference>
<dbReference type="InterPro" id="IPR018497">
    <property type="entry name" value="Peptidase_M13_C"/>
</dbReference>
<name>O16795_CAEEL</name>
<evidence type="ECO:0000256" key="3">
    <source>
        <dbReference type="ARBA" id="ARBA00022670"/>
    </source>
</evidence>
<dbReference type="FunCoup" id="O16795">
    <property type="interactions" value="93"/>
</dbReference>
<dbReference type="Gene3D" id="3.40.390.10">
    <property type="entry name" value="Collagenase (Catalytic Domain)"/>
    <property type="match status" value="1"/>
</dbReference>
<comment type="similarity">
    <text evidence="2">Belongs to the peptidase M13 family.</text>
</comment>
<dbReference type="WormBase" id="F18A12.1">
    <property type="protein sequence ID" value="CE09454"/>
    <property type="gene ID" value="WBGene00017550"/>
    <property type="gene designation" value="nep-6"/>
</dbReference>
<dbReference type="EMBL" id="BX284602">
    <property type="protein sequence ID" value="CCD64727.1"/>
    <property type="molecule type" value="Genomic_DNA"/>
</dbReference>
<dbReference type="Reactome" id="R-CEL-5578768">
    <property type="pathway name" value="Physiological factors"/>
</dbReference>
<dbReference type="InterPro" id="IPR042089">
    <property type="entry name" value="Peptidase_M13_dom_2"/>
</dbReference>
<evidence type="ECO:0000313" key="12">
    <source>
        <dbReference type="EMBL" id="CCD64727.1"/>
    </source>
</evidence>
<dbReference type="AlphaFoldDB" id="O16795"/>
<dbReference type="PANTHER" id="PTHR11733">
    <property type="entry name" value="ZINC METALLOPROTEASE FAMILY M13 NEPRILYSIN-RELATED"/>
    <property type="match status" value="1"/>
</dbReference>
<dbReference type="OrthoDB" id="5862703at2759"/>
<dbReference type="Gene3D" id="1.10.1380.10">
    <property type="entry name" value="Neutral endopeptidase , domain2"/>
    <property type="match status" value="1"/>
</dbReference>
<dbReference type="SMR" id="O16795"/>
<evidence type="ECO:0000256" key="6">
    <source>
        <dbReference type="ARBA" id="ARBA00022833"/>
    </source>
</evidence>
<dbReference type="KEGG" id="cel:CELE_F18A12.1"/>
<dbReference type="UCSC" id="F18A12.1">
    <property type="organism name" value="c. elegans"/>
</dbReference>
<keyword evidence="4" id="KW-0479">Metal-binding</keyword>
<keyword evidence="9" id="KW-0812">Transmembrane</keyword>
<feature type="region of interest" description="Disordered" evidence="8">
    <location>
        <begin position="55"/>
        <end position="81"/>
    </location>
</feature>
<reference evidence="12 13" key="1">
    <citation type="journal article" date="1998" name="Science">
        <title>Genome sequence of the nematode C. elegans: a platform for investigating biology.</title>
        <authorList>
            <consortium name="The C. elegans sequencing consortium"/>
            <person name="Sulson J.E."/>
            <person name="Waterston R."/>
        </authorList>
    </citation>
    <scope>NUCLEOTIDE SEQUENCE [LARGE SCALE GENOMIC DNA]</scope>
    <source>
        <strain evidence="12 13">Bristol N2</strain>
    </source>
</reference>
<evidence type="ECO:0000259" key="11">
    <source>
        <dbReference type="Pfam" id="PF05649"/>
    </source>
</evidence>
<dbReference type="GO" id="GO:0046872">
    <property type="term" value="F:metal ion binding"/>
    <property type="evidence" value="ECO:0007669"/>
    <property type="project" value="UniProtKB-KW"/>
</dbReference>
<feature type="domain" description="Peptidase M13 N-terminal" evidence="11">
    <location>
        <begin position="107"/>
        <end position="464"/>
    </location>
</feature>
<protein>
    <submittedName>
        <fullName evidence="12">NEPrilysin metallopeptidase family</fullName>
    </submittedName>
</protein>
<dbReference type="HOGENOM" id="CLU_006187_5_0_1"/>
<accession>O16795</accession>
<keyword evidence="7" id="KW-0482">Metalloprotease</keyword>
<dbReference type="GO" id="GO:0016485">
    <property type="term" value="P:protein processing"/>
    <property type="evidence" value="ECO:0000318"/>
    <property type="project" value="GO_Central"/>
</dbReference>
<feature type="transmembrane region" description="Helical" evidence="9">
    <location>
        <begin position="12"/>
        <end position="32"/>
    </location>
</feature>
<dbReference type="InterPro" id="IPR000718">
    <property type="entry name" value="Peptidase_M13"/>
</dbReference>
<dbReference type="eggNOG" id="KOG3624">
    <property type="taxonomic scope" value="Eukaryota"/>
</dbReference>
<keyword evidence="5" id="KW-0378">Hydrolase</keyword>
<comment type="cofactor">
    <cofactor evidence="1">
        <name>Zn(2+)</name>
        <dbReference type="ChEBI" id="CHEBI:29105"/>
    </cofactor>
</comment>
<dbReference type="PhylomeDB" id="O16795"/>
<dbReference type="GeneID" id="184628"/>
<dbReference type="RefSeq" id="NP_494537.1">
    <property type="nucleotide sequence ID" value="NM_062136.3"/>
</dbReference>
<dbReference type="Reactome" id="R-CEL-6798695">
    <property type="pathway name" value="Neutrophil degranulation"/>
</dbReference>
<dbReference type="InterPro" id="IPR008753">
    <property type="entry name" value="Peptidase_M13_N"/>
</dbReference>
<evidence type="ECO:0000256" key="5">
    <source>
        <dbReference type="ARBA" id="ARBA00022801"/>
    </source>
</evidence>
<evidence type="ECO:0000313" key="13">
    <source>
        <dbReference type="Proteomes" id="UP000001940"/>
    </source>
</evidence>
<dbReference type="SUPFAM" id="SSF55486">
    <property type="entry name" value="Metalloproteases ('zincins'), catalytic domain"/>
    <property type="match status" value="1"/>
</dbReference>
<gene>
    <name evidence="12 14" type="primary">nep-6</name>
    <name evidence="12" type="ORF">CELE_F18A12.1</name>
    <name evidence="14" type="ORF">F18A12.1</name>
</gene>
<keyword evidence="6" id="KW-0862">Zinc</keyword>
<keyword evidence="3" id="KW-0645">Protease</keyword>
<dbReference type="Reactome" id="R-CEL-2022377">
    <property type="pathway name" value="Metabolism of Angiotensinogen to Angiotensins"/>
</dbReference>
<dbReference type="Pfam" id="PF01431">
    <property type="entry name" value="Peptidase_M13"/>
    <property type="match status" value="1"/>
</dbReference>
<sequence>MSAKDKLANPLIALVVFLVLTIIALLATIIIMKLNEKPVEPPRVAPIAQKLVAPEKKSRPEPVTNPVTMTRPEPVTQASKPRNVCETPGCVTLADQLLNFQDPSVDPCQDFYKAACGKYSEHEVANRRLQKKDIIIQRMIKNFLLKNETSESKSENVMRQVYRTCEGLKNEEIFNANMKTAFRELFKDIQKIGSWPAADKNWDETKLNLNEMLLNIVKLGSSNFGLFQIRPTEVPFLEVAPDMARSPKVSANFQQIIFDILEKNGLQPDENVIADDVEDYITLEETLSQYAYDYNAEKVQFSKLQAQVPSLKLEKIIEEMMNPNRKKLLVTKVKPRMVAHKHSLFFDEKMNLEKLLKSTPKRTLANYLIFYYMDHAMNGLSVHDNVIKKRNCEKLVIEYLPKASLRVFVRNHFEKGNLKIVDEMAEETKKSFIEMLQESTWLGADSKKNAILKLEKMGKMIGYPKEFEKKGALDKMFETLKLLPKDTLYGILKKIGRFHMEQGIEFVALETPMDPVLPVLMTNAFYTDRNHLSFLVGYMDDPLFDATYPKYVNIALTGNILAHETSHGFDTAGIKRDENGEVRSWMKPEDLKEYGKKTQCLVDQYNEYDDPVFGKNLNGTTTLNEMVADMIGVTVAWKVFEKLDSSKEQKVIGFENENIDKLYFRAAALDFCSLPPTTSLVEELTRVHPTGNFRVNGIFSNMPQFATAFNCPEGSPMNPKTRCSIF</sequence>
<dbReference type="PIR" id="B88099">
    <property type="entry name" value="B88099"/>
</dbReference>
<evidence type="ECO:0000313" key="14">
    <source>
        <dbReference type="WormBase" id="F18A12.1"/>
    </source>
</evidence>